<proteinExistence type="predicted"/>
<dbReference type="PROSITE" id="PS51257">
    <property type="entry name" value="PROKAR_LIPOPROTEIN"/>
    <property type="match status" value="1"/>
</dbReference>
<reference evidence="2 3" key="1">
    <citation type="submission" date="2018-11" db="EMBL/GenBank/DDBJ databases">
        <title>Complete genome sequencing of the Actinobacteria Serinibacter sp. K3-2.</title>
        <authorList>
            <person name="Rakitin A.L."/>
            <person name="Beletsky A.V."/>
            <person name="Mardanov A.V."/>
            <person name="Ravin N.V."/>
            <person name="Gromova A.S."/>
            <person name="Filippova S.N."/>
            <person name="Gal'Chenko V.F."/>
        </authorList>
    </citation>
    <scope>NUCLEOTIDE SEQUENCE [LARGE SCALE GENOMIC DNA]</scope>
    <source>
        <strain evidence="2 3">K3-2</strain>
    </source>
</reference>
<evidence type="ECO:0000313" key="2">
    <source>
        <dbReference type="EMBL" id="TGO06426.1"/>
    </source>
</evidence>
<feature type="signal peptide" evidence="1">
    <location>
        <begin position="1"/>
        <end position="29"/>
    </location>
</feature>
<dbReference type="OrthoDB" id="5178481at2"/>
<evidence type="ECO:0000256" key="1">
    <source>
        <dbReference type="SAM" id="SignalP"/>
    </source>
</evidence>
<keyword evidence="3" id="KW-1185">Reference proteome</keyword>
<evidence type="ECO:0000313" key="3">
    <source>
        <dbReference type="Proteomes" id="UP000297318"/>
    </source>
</evidence>
<protein>
    <submittedName>
        <fullName evidence="2">Uncharacterized protein</fullName>
    </submittedName>
</protein>
<gene>
    <name evidence="2" type="ORF">SERN_0618</name>
</gene>
<comment type="caution">
    <text evidence="2">The sequence shown here is derived from an EMBL/GenBank/DDBJ whole genome shotgun (WGS) entry which is preliminary data.</text>
</comment>
<organism evidence="2 3">
    <name type="scientific">Serinibacter arcticus</name>
    <dbReference type="NCBI Taxonomy" id="1655435"/>
    <lineage>
        <taxon>Bacteria</taxon>
        <taxon>Bacillati</taxon>
        <taxon>Actinomycetota</taxon>
        <taxon>Actinomycetes</taxon>
        <taxon>Micrococcales</taxon>
        <taxon>Beutenbergiaceae</taxon>
        <taxon>Serinibacter</taxon>
    </lineage>
</organism>
<sequence length="295" mass="29357">MRTLGGSARTTTTTAGASATALVTTALLAACGAPDGTDGTPGDGAVEYEVVAGFEERDGGGVVLCIGPMPAIYPAPPCGGPRVDGLDWDDVPGATTVDGTTSGRGYLVGTYADRTLTLTRTPAAEPPGSAAPSDEWGTVSFDALCTDPWRGGDEAAAAEPEAAEAQNDLVAAAAALPGYVTTYVSDGAQQLNVVVSADEGDADAAHASLREVWPGWLCVAEKDLPTSQDVAAAQSAVHGSDGVSGVMSSGSGVDGVLAVDVEVADTATVAAIEEAVSPWLTPAQVRVTGALRPVS</sequence>
<dbReference type="AlphaFoldDB" id="A0A4Z1E3B7"/>
<dbReference type="RefSeq" id="WP_135848632.1">
    <property type="nucleotide sequence ID" value="NZ_RHPJ01000001.1"/>
</dbReference>
<name>A0A4Z1E3B7_9MICO</name>
<accession>A0A4Z1E3B7</accession>
<feature type="chain" id="PRO_5038732317" evidence="1">
    <location>
        <begin position="30"/>
        <end position="295"/>
    </location>
</feature>
<keyword evidence="1" id="KW-0732">Signal</keyword>
<dbReference type="Proteomes" id="UP000297318">
    <property type="component" value="Unassembled WGS sequence"/>
</dbReference>
<dbReference type="EMBL" id="RHPJ01000001">
    <property type="protein sequence ID" value="TGO06426.1"/>
    <property type="molecule type" value="Genomic_DNA"/>
</dbReference>